<evidence type="ECO:0000256" key="3">
    <source>
        <dbReference type="ARBA" id="ARBA00022692"/>
    </source>
</evidence>
<keyword evidence="4 6" id="KW-1133">Transmembrane helix</keyword>
<accession>A0A6C1TWV4</accession>
<dbReference type="InterPro" id="IPR017039">
    <property type="entry name" value="Virul_fac_BrkB"/>
</dbReference>
<reference evidence="7 10" key="2">
    <citation type="submission" date="2020-07" db="EMBL/GenBank/DDBJ databases">
        <authorList>
            <person name="Khare M."/>
        </authorList>
    </citation>
    <scope>NUCLEOTIDE SEQUENCE [LARGE SCALE GENOMIC DNA]</scope>
    <source>
        <strain evidence="7 10">P8776</strain>
    </source>
</reference>
<evidence type="ECO:0000256" key="4">
    <source>
        <dbReference type="ARBA" id="ARBA00022989"/>
    </source>
</evidence>
<protein>
    <submittedName>
        <fullName evidence="8">YihY/virulence factor BrkB family protein</fullName>
    </submittedName>
</protein>
<evidence type="ECO:0000313" key="9">
    <source>
        <dbReference type="Proteomes" id="UP000336646"/>
    </source>
</evidence>
<comment type="caution">
    <text evidence="8">The sequence shown here is derived from an EMBL/GenBank/DDBJ whole genome shotgun (WGS) entry which is preliminary data.</text>
</comment>
<evidence type="ECO:0000256" key="1">
    <source>
        <dbReference type="ARBA" id="ARBA00004651"/>
    </source>
</evidence>
<feature type="transmembrane region" description="Helical" evidence="6">
    <location>
        <begin position="270"/>
        <end position="289"/>
    </location>
</feature>
<organism evidence="8 9">
    <name type="scientific">Corynebacterium sanguinis</name>
    <dbReference type="NCBI Taxonomy" id="2594913"/>
    <lineage>
        <taxon>Bacteria</taxon>
        <taxon>Bacillati</taxon>
        <taxon>Actinomycetota</taxon>
        <taxon>Actinomycetes</taxon>
        <taxon>Mycobacteriales</taxon>
        <taxon>Corynebacteriaceae</taxon>
        <taxon>Corynebacterium</taxon>
    </lineage>
</organism>
<dbReference type="PANTHER" id="PTHR30213">
    <property type="entry name" value="INNER MEMBRANE PROTEIN YHJD"/>
    <property type="match status" value="1"/>
</dbReference>
<feature type="transmembrane region" description="Helical" evidence="6">
    <location>
        <begin position="139"/>
        <end position="158"/>
    </location>
</feature>
<dbReference type="EMBL" id="RXIR01000016">
    <property type="protein sequence ID" value="TVS27890.1"/>
    <property type="molecule type" value="Genomic_DNA"/>
</dbReference>
<evidence type="ECO:0000256" key="6">
    <source>
        <dbReference type="SAM" id="Phobius"/>
    </source>
</evidence>
<evidence type="ECO:0000313" key="7">
    <source>
        <dbReference type="EMBL" id="MBA4505409.1"/>
    </source>
</evidence>
<gene>
    <name evidence="8" type="ORF">EKI59_08025</name>
    <name evidence="7" type="ORF">H0H28_08780</name>
</gene>
<dbReference type="OrthoDB" id="9781030at2"/>
<feature type="transmembrane region" description="Helical" evidence="6">
    <location>
        <begin position="301"/>
        <end position="326"/>
    </location>
</feature>
<dbReference type="RefSeq" id="WP_144741383.1">
    <property type="nucleotide sequence ID" value="NZ_JACEOR010000378.1"/>
</dbReference>
<proteinExistence type="predicted"/>
<sequence>MTQPEHPEHDVAAHRADLVMPYGPGEVEVVAPPHRRDNPLQLRNNRLNAQGWKLVGKRVVMDFGMDAMVDRAAALTYYAVLSLAPTVLALYSIAILLLPRDQEAVAELLAEFVSTYVPEELRGDALEFLQSVVGSPSQSTVALVVSVLVSLLSASAYVRSFSRNANVIYGRAEGRRLPVIWLTMWLLTIVLVAGAVVLIFASLLQESLVTGVLRPLAEPLGLTETVEYLTQIFLPVWRWVRIPVMIAVSVLLVALLYYFAPNVRPGRFRLLTLGSFFALLVIGVVWALFGLYLSTIGVRSAYGAFGIILALLVVLWAMNIVLLLGLKIDAEVLRAKELQMGLDSEHHIQAQPRAMDAVKFRLQQQRWADRSAREIKGRNA</sequence>
<feature type="transmembrane region" description="Helical" evidence="6">
    <location>
        <begin position="179"/>
        <end position="204"/>
    </location>
</feature>
<comment type="subcellular location">
    <subcellularLocation>
        <location evidence="1">Cell membrane</location>
        <topology evidence="1">Multi-pass membrane protein</topology>
    </subcellularLocation>
</comment>
<name>A0A6C1TWV4_9CORY</name>
<evidence type="ECO:0000256" key="5">
    <source>
        <dbReference type="ARBA" id="ARBA00023136"/>
    </source>
</evidence>
<reference evidence="8 9" key="1">
    <citation type="submission" date="2018-12" db="EMBL/GenBank/DDBJ databases">
        <title>Corynebacterium sanguinis sp. nov., a clinically-associated and environmental corynebacterium.</title>
        <authorList>
            <person name="Gonzales-Siles L."/>
            <person name="Jaen-Luchoro D."/>
            <person name="Cardew S."/>
            <person name="Inganas E."/>
            <person name="Ohlen M."/>
            <person name="Jensie-Markopolous S."/>
            <person name="Pinyeiro-Iglesias B."/>
            <person name="Molin K."/>
            <person name="Skovbjerg S."/>
            <person name="Svensson-Stadler L."/>
            <person name="Funke G."/>
            <person name="Moore E.R.B."/>
        </authorList>
    </citation>
    <scope>NUCLEOTIDE SEQUENCE [LARGE SCALE GENOMIC DNA]</scope>
    <source>
        <strain evidence="8 9">58734</strain>
    </source>
</reference>
<evidence type="ECO:0000313" key="8">
    <source>
        <dbReference type="EMBL" id="TVS27890.1"/>
    </source>
</evidence>
<dbReference type="PANTHER" id="PTHR30213:SF0">
    <property type="entry name" value="UPF0761 MEMBRANE PROTEIN YIHY"/>
    <property type="match status" value="1"/>
</dbReference>
<dbReference type="Pfam" id="PF03631">
    <property type="entry name" value="Virul_fac_BrkB"/>
    <property type="match status" value="1"/>
</dbReference>
<evidence type="ECO:0000313" key="10">
    <source>
        <dbReference type="Proteomes" id="UP000580709"/>
    </source>
</evidence>
<dbReference type="EMBL" id="JACEOR010000378">
    <property type="protein sequence ID" value="MBA4505409.1"/>
    <property type="molecule type" value="Genomic_DNA"/>
</dbReference>
<keyword evidence="3 6" id="KW-0812">Transmembrane</keyword>
<dbReference type="GO" id="GO:0005886">
    <property type="term" value="C:plasma membrane"/>
    <property type="evidence" value="ECO:0007669"/>
    <property type="project" value="UniProtKB-SubCell"/>
</dbReference>
<feature type="transmembrane region" description="Helical" evidence="6">
    <location>
        <begin position="75"/>
        <end position="98"/>
    </location>
</feature>
<evidence type="ECO:0000256" key="2">
    <source>
        <dbReference type="ARBA" id="ARBA00022475"/>
    </source>
</evidence>
<dbReference type="AlphaFoldDB" id="A0A6C1TWV4"/>
<keyword evidence="10" id="KW-1185">Reference proteome</keyword>
<dbReference type="Proteomes" id="UP000336646">
    <property type="component" value="Unassembled WGS sequence"/>
</dbReference>
<dbReference type="Proteomes" id="UP000580709">
    <property type="component" value="Unassembled WGS sequence"/>
</dbReference>
<feature type="transmembrane region" description="Helical" evidence="6">
    <location>
        <begin position="239"/>
        <end position="258"/>
    </location>
</feature>
<keyword evidence="2" id="KW-1003">Cell membrane</keyword>
<keyword evidence="5 6" id="KW-0472">Membrane</keyword>